<dbReference type="Proteomes" id="UP000050795">
    <property type="component" value="Unassembled WGS sequence"/>
</dbReference>
<proteinExistence type="predicted"/>
<reference evidence="2" key="2">
    <citation type="submission" date="2023-11" db="UniProtKB">
        <authorList>
            <consortium name="WormBaseParasite"/>
        </authorList>
    </citation>
    <scope>IDENTIFICATION</scope>
</reference>
<name>A0AA85JJP5_TRIRE</name>
<accession>A0AA85JJP5</accession>
<keyword evidence="1" id="KW-1185">Reference proteome</keyword>
<sequence length="126" mass="14363">MMPLMTHTNFIEGFLAQVLENYGAHGEARHAKFSNRVPPGFECKSFGSRSQPNKAFYDDASANPIKLRIRRLTQLLVIKAVIITQGKDTYALPVIKYIFRIFVLDVKQSVFSQTFYRHSCSFTGKV</sequence>
<protein>
    <submittedName>
        <fullName evidence="2">Uncharacterized protein</fullName>
    </submittedName>
</protein>
<dbReference type="AlphaFoldDB" id="A0AA85JJP5"/>
<organism evidence="1 2">
    <name type="scientific">Trichobilharzia regenti</name>
    <name type="common">Nasal bird schistosome</name>
    <dbReference type="NCBI Taxonomy" id="157069"/>
    <lineage>
        <taxon>Eukaryota</taxon>
        <taxon>Metazoa</taxon>
        <taxon>Spiralia</taxon>
        <taxon>Lophotrochozoa</taxon>
        <taxon>Platyhelminthes</taxon>
        <taxon>Trematoda</taxon>
        <taxon>Digenea</taxon>
        <taxon>Strigeidida</taxon>
        <taxon>Schistosomatoidea</taxon>
        <taxon>Schistosomatidae</taxon>
        <taxon>Trichobilharzia</taxon>
    </lineage>
</organism>
<evidence type="ECO:0000313" key="1">
    <source>
        <dbReference type="Proteomes" id="UP000050795"/>
    </source>
</evidence>
<reference evidence="1" key="1">
    <citation type="submission" date="2022-06" db="EMBL/GenBank/DDBJ databases">
        <authorList>
            <person name="Berger JAMES D."/>
            <person name="Berger JAMES D."/>
        </authorList>
    </citation>
    <scope>NUCLEOTIDE SEQUENCE [LARGE SCALE GENOMIC DNA]</scope>
</reference>
<dbReference type="WBParaSite" id="TREG1_23530.1">
    <property type="protein sequence ID" value="TREG1_23530.1"/>
    <property type="gene ID" value="TREG1_23530"/>
</dbReference>
<evidence type="ECO:0000313" key="2">
    <source>
        <dbReference type="WBParaSite" id="TREG1_23530.1"/>
    </source>
</evidence>